<dbReference type="Pfam" id="PF01475">
    <property type="entry name" value="FUR"/>
    <property type="match status" value="1"/>
</dbReference>
<dbReference type="Proteomes" id="UP000295416">
    <property type="component" value="Unassembled WGS sequence"/>
</dbReference>
<keyword evidence="9" id="KW-0479">Metal-binding</keyword>
<dbReference type="OrthoDB" id="8659436at2"/>
<evidence type="ECO:0000313" key="11">
    <source>
        <dbReference type="EMBL" id="TCP29715.1"/>
    </source>
</evidence>
<dbReference type="GO" id="GO:0003700">
    <property type="term" value="F:DNA-binding transcription factor activity"/>
    <property type="evidence" value="ECO:0007669"/>
    <property type="project" value="InterPro"/>
</dbReference>
<comment type="subcellular location">
    <subcellularLocation>
        <location evidence="1">Cytoplasm</location>
    </subcellularLocation>
</comment>
<keyword evidence="6" id="KW-0805">Transcription regulation</keyword>
<feature type="binding site" evidence="9">
    <location>
        <position position="132"/>
    </location>
    <ligand>
        <name>Zn(2+)</name>
        <dbReference type="ChEBI" id="CHEBI:29105"/>
    </ligand>
</feature>
<evidence type="ECO:0000256" key="5">
    <source>
        <dbReference type="ARBA" id="ARBA00022833"/>
    </source>
</evidence>
<evidence type="ECO:0000256" key="1">
    <source>
        <dbReference type="ARBA" id="ARBA00004496"/>
    </source>
</evidence>
<evidence type="ECO:0000256" key="8">
    <source>
        <dbReference type="ARBA" id="ARBA00023163"/>
    </source>
</evidence>
<dbReference type="InterPro" id="IPR036390">
    <property type="entry name" value="WH_DNA-bd_sf"/>
</dbReference>
<dbReference type="GO" id="GO:0045892">
    <property type="term" value="P:negative regulation of DNA-templated transcription"/>
    <property type="evidence" value="ECO:0007669"/>
    <property type="project" value="TreeGrafter"/>
</dbReference>
<keyword evidence="7" id="KW-0238">DNA-binding</keyword>
<comment type="similarity">
    <text evidence="2">Belongs to the Fur family.</text>
</comment>
<feature type="binding site" evidence="9">
    <location>
        <position position="98"/>
    </location>
    <ligand>
        <name>Zn(2+)</name>
        <dbReference type="ChEBI" id="CHEBI:29105"/>
    </ligand>
</feature>
<keyword evidence="10" id="KW-0408">Iron</keyword>
<dbReference type="PANTHER" id="PTHR33202">
    <property type="entry name" value="ZINC UPTAKE REGULATION PROTEIN"/>
    <property type="match status" value="1"/>
</dbReference>
<dbReference type="GO" id="GO:0000976">
    <property type="term" value="F:transcription cis-regulatory region binding"/>
    <property type="evidence" value="ECO:0007669"/>
    <property type="project" value="TreeGrafter"/>
</dbReference>
<dbReference type="InterPro" id="IPR036388">
    <property type="entry name" value="WH-like_DNA-bd_sf"/>
</dbReference>
<dbReference type="RefSeq" id="WP_132745253.1">
    <property type="nucleotide sequence ID" value="NZ_SLXK01000008.1"/>
</dbReference>
<proteinExistence type="inferred from homology"/>
<feature type="binding site" evidence="10">
    <location>
        <position position="89"/>
    </location>
    <ligand>
        <name>Fe cation</name>
        <dbReference type="ChEBI" id="CHEBI:24875"/>
    </ligand>
</feature>
<dbReference type="PANTHER" id="PTHR33202:SF1">
    <property type="entry name" value="FERRIC UPTAKE REGULATION PROTEIN"/>
    <property type="match status" value="1"/>
</dbReference>
<dbReference type="GO" id="GO:1900376">
    <property type="term" value="P:regulation of secondary metabolite biosynthetic process"/>
    <property type="evidence" value="ECO:0007669"/>
    <property type="project" value="TreeGrafter"/>
</dbReference>
<comment type="cofactor">
    <cofactor evidence="10">
        <name>Mn(2+)</name>
        <dbReference type="ChEBI" id="CHEBI:29035"/>
    </cofactor>
    <cofactor evidence="10">
        <name>Fe(2+)</name>
        <dbReference type="ChEBI" id="CHEBI:29033"/>
    </cofactor>
    <text evidence="10">Binds 1 Mn(2+) or Fe(2+) ion per subunit.</text>
</comment>
<evidence type="ECO:0000256" key="10">
    <source>
        <dbReference type="PIRSR" id="PIRSR602481-2"/>
    </source>
</evidence>
<organism evidence="11 12">
    <name type="scientific">Scopulibacillus darangshiensis</name>
    <dbReference type="NCBI Taxonomy" id="442528"/>
    <lineage>
        <taxon>Bacteria</taxon>
        <taxon>Bacillati</taxon>
        <taxon>Bacillota</taxon>
        <taxon>Bacilli</taxon>
        <taxon>Bacillales</taxon>
        <taxon>Sporolactobacillaceae</taxon>
        <taxon>Scopulibacillus</taxon>
    </lineage>
</organism>
<dbReference type="Gene3D" id="1.10.10.10">
    <property type="entry name" value="Winged helix-like DNA-binding domain superfamily/Winged helix DNA-binding domain"/>
    <property type="match status" value="1"/>
</dbReference>
<dbReference type="Gene3D" id="3.30.1490.190">
    <property type="match status" value="1"/>
</dbReference>
<keyword evidence="3" id="KW-0963">Cytoplasm</keyword>
<comment type="cofactor">
    <cofactor evidence="9">
        <name>Zn(2+)</name>
        <dbReference type="ChEBI" id="CHEBI:29105"/>
    </cofactor>
    <text evidence="9">Binds 1 zinc ion per subunit.</text>
</comment>
<name>A0A4R2P7C3_9BACL</name>
<feature type="binding site" evidence="9">
    <location>
        <position position="95"/>
    </location>
    <ligand>
        <name>Zn(2+)</name>
        <dbReference type="ChEBI" id="CHEBI:29105"/>
    </ligand>
</feature>
<keyword evidence="4" id="KW-0678">Repressor</keyword>
<sequence>MNVASAIEILKDKGYKYTGKREEMLELFSKEKRYLTPKEVIEVMKNDHPGISFDTIYRNLALFSELDILESTELNGEKRFRFSCSTNDHHHHFICLDCGKTQEIKNCPMDAVETNSDGFTVTGHKFEVYGYCSECHDQPNV</sequence>
<keyword evidence="5 9" id="KW-0862">Zinc</keyword>
<evidence type="ECO:0000256" key="2">
    <source>
        <dbReference type="ARBA" id="ARBA00007957"/>
    </source>
</evidence>
<dbReference type="InterPro" id="IPR002481">
    <property type="entry name" value="FUR"/>
</dbReference>
<dbReference type="CDD" id="cd07153">
    <property type="entry name" value="Fur_like"/>
    <property type="match status" value="1"/>
</dbReference>
<keyword evidence="8" id="KW-0804">Transcription</keyword>
<evidence type="ECO:0000256" key="4">
    <source>
        <dbReference type="ARBA" id="ARBA00022491"/>
    </source>
</evidence>
<dbReference type="GO" id="GO:0005737">
    <property type="term" value="C:cytoplasm"/>
    <property type="evidence" value="ECO:0007669"/>
    <property type="project" value="UniProtKB-SubCell"/>
</dbReference>
<protein>
    <submittedName>
        <fullName evidence="11">Fur family zinc uptake regulator</fullName>
    </submittedName>
</protein>
<reference evidence="11 12" key="1">
    <citation type="submission" date="2019-03" db="EMBL/GenBank/DDBJ databases">
        <title>Genomic Encyclopedia of Type Strains, Phase IV (KMG-IV): sequencing the most valuable type-strain genomes for metagenomic binning, comparative biology and taxonomic classification.</title>
        <authorList>
            <person name="Goeker M."/>
        </authorList>
    </citation>
    <scope>NUCLEOTIDE SEQUENCE [LARGE SCALE GENOMIC DNA]</scope>
    <source>
        <strain evidence="11 12">DSM 19377</strain>
    </source>
</reference>
<dbReference type="InterPro" id="IPR043135">
    <property type="entry name" value="Fur_C"/>
</dbReference>
<evidence type="ECO:0000256" key="6">
    <source>
        <dbReference type="ARBA" id="ARBA00023015"/>
    </source>
</evidence>
<gene>
    <name evidence="11" type="ORF">EV207_1086</name>
</gene>
<accession>A0A4R2P7C3</accession>
<dbReference type="EMBL" id="SLXK01000008">
    <property type="protein sequence ID" value="TCP29715.1"/>
    <property type="molecule type" value="Genomic_DNA"/>
</dbReference>
<keyword evidence="12" id="KW-1185">Reference proteome</keyword>
<dbReference type="AlphaFoldDB" id="A0A4R2P7C3"/>
<comment type="caution">
    <text evidence="11">The sequence shown here is derived from an EMBL/GenBank/DDBJ whole genome shotgun (WGS) entry which is preliminary data.</text>
</comment>
<feature type="binding site" evidence="9">
    <location>
        <position position="135"/>
    </location>
    <ligand>
        <name>Zn(2+)</name>
        <dbReference type="ChEBI" id="CHEBI:29105"/>
    </ligand>
</feature>
<evidence type="ECO:0000256" key="9">
    <source>
        <dbReference type="PIRSR" id="PIRSR602481-1"/>
    </source>
</evidence>
<evidence type="ECO:0000256" key="7">
    <source>
        <dbReference type="ARBA" id="ARBA00023125"/>
    </source>
</evidence>
<feature type="binding site" evidence="10">
    <location>
        <position position="124"/>
    </location>
    <ligand>
        <name>Fe cation</name>
        <dbReference type="ChEBI" id="CHEBI:24875"/>
    </ligand>
</feature>
<dbReference type="SUPFAM" id="SSF46785">
    <property type="entry name" value="Winged helix' DNA-binding domain"/>
    <property type="match status" value="1"/>
</dbReference>
<dbReference type="GO" id="GO:0008270">
    <property type="term" value="F:zinc ion binding"/>
    <property type="evidence" value="ECO:0007669"/>
    <property type="project" value="TreeGrafter"/>
</dbReference>
<evidence type="ECO:0000313" key="12">
    <source>
        <dbReference type="Proteomes" id="UP000295416"/>
    </source>
</evidence>
<evidence type="ECO:0000256" key="3">
    <source>
        <dbReference type="ARBA" id="ARBA00022490"/>
    </source>
</evidence>